<comment type="caution">
    <text evidence="4">The sequence shown here is derived from an EMBL/GenBank/DDBJ whole genome shotgun (WGS) entry which is preliminary data.</text>
</comment>
<feature type="region of interest" description="Disordered" evidence="1">
    <location>
        <begin position="52"/>
        <end position="74"/>
    </location>
</feature>
<evidence type="ECO:0000259" key="2">
    <source>
        <dbReference type="Pfam" id="PF01471"/>
    </source>
</evidence>
<sequence length="598" mass="64367">MAMFTMPDIPENELPDILSDLARQPQFRVVKKIKQPNGLFTLEVEKVPVPVLGQDGGSGTPGGTTGQLPTGATTPPIGIDGAILRLASGSFRRPNGPIVMALQLALIKAGQAMEPDGDFGKITCDALRRWQNGQGLPQSNSIDAEQWQKLTGLPPPSLFDVCVNVVADFEGTGFDRVVGNFDGAGITFGLIGFTLVNGEIRRILSAIEALRPGIVATTFGALHPELMSILESSKSAQLNWADGISLGASKMEVAKPWKDAFRRIGQFPEVRRAQLERAYTIYWKAAQQHIVDFMTGKSVVDQDAALWFDIAVQNSVSQSERNSLKNVASSIAGGEPLREAFATVIADGSSPRFRKDVLSRKMTYATGRGVVHGSEYQLSDWGLTGTKVSAQQLASTSSIIQILGAGVSAAHEVIFAPDDEAGEAASMTGPTVIPVVPEGTAAAVVSPHAGWALYTKFVDFVATLGLRHFVADELLFLGNQNGAGSCKGLNDYPPEILWRNIAPTVAVLDKLREELGAPMHFLSLYRAPAYNRCIDGSATNSFHMRYQAIDFVCDVGRPSVWAGKLREYRSRGVFSGGIGVYNSFVHCDTRGVNRDWTG</sequence>
<dbReference type="Proteomes" id="UP001364224">
    <property type="component" value="Unassembled WGS sequence"/>
</dbReference>
<evidence type="ECO:0000313" key="4">
    <source>
        <dbReference type="EMBL" id="MEH2558608.1"/>
    </source>
</evidence>
<dbReference type="InterPro" id="IPR013230">
    <property type="entry name" value="Peptidase_M15A_C"/>
</dbReference>
<proteinExistence type="predicted"/>
<evidence type="ECO:0008006" key="6">
    <source>
        <dbReference type="Google" id="ProtNLM"/>
    </source>
</evidence>
<organism evidence="4 5">
    <name type="scientific">Bradyrhizobium algeriense</name>
    <dbReference type="NCBI Taxonomy" id="634784"/>
    <lineage>
        <taxon>Bacteria</taxon>
        <taxon>Pseudomonadati</taxon>
        <taxon>Pseudomonadota</taxon>
        <taxon>Alphaproteobacteria</taxon>
        <taxon>Hyphomicrobiales</taxon>
        <taxon>Nitrobacteraceae</taxon>
        <taxon>Bradyrhizobium</taxon>
    </lineage>
</organism>
<reference evidence="4 5" key="1">
    <citation type="submission" date="2024-02" db="EMBL/GenBank/DDBJ databases">
        <title>Adaptive strategies in a cosmopolitan and abundant soil bacterium.</title>
        <authorList>
            <person name="Carini P."/>
        </authorList>
    </citation>
    <scope>NUCLEOTIDE SEQUENCE [LARGE SCALE GENOMIC DNA]</scope>
    <source>
        <strain evidence="4 5">AZCC 1608</strain>
    </source>
</reference>
<feature type="domain" description="Peptidoglycan binding-like" evidence="2">
    <location>
        <begin position="96"/>
        <end position="150"/>
    </location>
</feature>
<name>A0ABU8BKY8_9BRAD</name>
<dbReference type="InterPro" id="IPR009045">
    <property type="entry name" value="Zn_M74/Hedgehog-like"/>
</dbReference>
<dbReference type="Pfam" id="PF08291">
    <property type="entry name" value="Peptidase_M15_3"/>
    <property type="match status" value="1"/>
</dbReference>
<accession>A0ABU8BKY8</accession>
<dbReference type="EMBL" id="JAZHRV010000001">
    <property type="protein sequence ID" value="MEH2558608.1"/>
    <property type="molecule type" value="Genomic_DNA"/>
</dbReference>
<gene>
    <name evidence="4" type="ORF">V1286_006137</name>
</gene>
<dbReference type="Gene3D" id="3.30.1380.10">
    <property type="match status" value="1"/>
</dbReference>
<dbReference type="RefSeq" id="WP_334485764.1">
    <property type="nucleotide sequence ID" value="NZ_JAZHRV010000001.1"/>
</dbReference>
<dbReference type="InterPro" id="IPR002477">
    <property type="entry name" value="Peptidoglycan-bd-like"/>
</dbReference>
<dbReference type="SUPFAM" id="SSF55166">
    <property type="entry name" value="Hedgehog/DD-peptidase"/>
    <property type="match status" value="1"/>
</dbReference>
<feature type="compositionally biased region" description="Gly residues" evidence="1">
    <location>
        <begin position="54"/>
        <end position="65"/>
    </location>
</feature>
<dbReference type="SUPFAM" id="SSF47090">
    <property type="entry name" value="PGBD-like"/>
    <property type="match status" value="1"/>
</dbReference>
<evidence type="ECO:0000256" key="1">
    <source>
        <dbReference type="SAM" id="MobiDB-lite"/>
    </source>
</evidence>
<dbReference type="Gene3D" id="1.10.101.10">
    <property type="entry name" value="PGBD-like superfamily/PGBD"/>
    <property type="match status" value="1"/>
</dbReference>
<keyword evidence="5" id="KW-1185">Reference proteome</keyword>
<evidence type="ECO:0000313" key="5">
    <source>
        <dbReference type="Proteomes" id="UP001364224"/>
    </source>
</evidence>
<evidence type="ECO:0000259" key="3">
    <source>
        <dbReference type="Pfam" id="PF08291"/>
    </source>
</evidence>
<dbReference type="Pfam" id="PF01471">
    <property type="entry name" value="PG_binding_1"/>
    <property type="match status" value="1"/>
</dbReference>
<dbReference type="InterPro" id="IPR036365">
    <property type="entry name" value="PGBD-like_sf"/>
</dbReference>
<feature type="domain" description="Peptidase M15A C-terminal" evidence="3">
    <location>
        <begin position="494"/>
        <end position="588"/>
    </location>
</feature>
<protein>
    <recommendedName>
        <fullName evidence="6">DUF882 domain-containing protein</fullName>
    </recommendedName>
</protein>
<dbReference type="InterPro" id="IPR036366">
    <property type="entry name" value="PGBDSf"/>
</dbReference>